<dbReference type="InterPro" id="IPR002347">
    <property type="entry name" value="SDR_fam"/>
</dbReference>
<keyword evidence="2" id="KW-0560">Oxidoreductase</keyword>
<dbReference type="SUPFAM" id="SSF51735">
    <property type="entry name" value="NAD(P)-binding Rossmann-fold domains"/>
    <property type="match status" value="1"/>
</dbReference>
<gene>
    <name evidence="3" type="ORF">WG900_09200</name>
</gene>
<dbReference type="InterPro" id="IPR036291">
    <property type="entry name" value="NAD(P)-bd_dom_sf"/>
</dbReference>
<dbReference type="PANTHER" id="PTHR43639:SF1">
    <property type="entry name" value="SHORT-CHAIN DEHYDROGENASE_REDUCTASE FAMILY PROTEIN"/>
    <property type="match status" value="1"/>
</dbReference>
<reference evidence="3 4" key="1">
    <citation type="submission" date="2024-03" db="EMBL/GenBank/DDBJ databases">
        <authorList>
            <person name="Jo J.-H."/>
        </authorList>
    </citation>
    <scope>NUCLEOTIDE SEQUENCE [LARGE SCALE GENOMIC DNA]</scope>
    <source>
        <strain evidence="3 4">AS3R-12</strain>
    </source>
</reference>
<dbReference type="EMBL" id="JBBHJY010000004">
    <property type="protein sequence ID" value="MEJ6010098.1"/>
    <property type="molecule type" value="Genomic_DNA"/>
</dbReference>
<sequence>MTNKTCGADQVTGMGRLAGKVAIVTGAGQGIGEAIARAFAAAGAKVILTGRTLEKIEAVAAAIQSDGATALAIKADAGNANEAAMVIQRAVDEWGRIDVLVNNAHSFTDFLPLEDPKMEANCKVDLQSAFFGSLQMMQAAFPHMVAQGGGSIINFGSDFGIRCEPGFLAYAASKEAIRALTRTAAREWGKHNIRANTILPRAMSPKALWYLEETGTHDAELARVALGRFGVPDDIAPTAVFLASDDSAFVTGQTIGVEGGVTMF</sequence>
<evidence type="ECO:0000313" key="3">
    <source>
        <dbReference type="EMBL" id="MEJ6010098.1"/>
    </source>
</evidence>
<proteinExistence type="inferred from homology"/>
<name>A0ABU8S809_9SPHN</name>
<evidence type="ECO:0000256" key="1">
    <source>
        <dbReference type="ARBA" id="ARBA00006484"/>
    </source>
</evidence>
<keyword evidence="4" id="KW-1185">Reference proteome</keyword>
<dbReference type="Gene3D" id="3.40.50.720">
    <property type="entry name" value="NAD(P)-binding Rossmann-like Domain"/>
    <property type="match status" value="1"/>
</dbReference>
<dbReference type="Pfam" id="PF13561">
    <property type="entry name" value="adh_short_C2"/>
    <property type="match status" value="1"/>
</dbReference>
<dbReference type="Proteomes" id="UP001379235">
    <property type="component" value="Unassembled WGS sequence"/>
</dbReference>
<dbReference type="PROSITE" id="PS00061">
    <property type="entry name" value="ADH_SHORT"/>
    <property type="match status" value="1"/>
</dbReference>
<dbReference type="PRINTS" id="PR00081">
    <property type="entry name" value="GDHRDH"/>
</dbReference>
<dbReference type="InterPro" id="IPR020904">
    <property type="entry name" value="Sc_DH/Rdtase_CS"/>
</dbReference>
<dbReference type="PRINTS" id="PR00080">
    <property type="entry name" value="SDRFAMILY"/>
</dbReference>
<evidence type="ECO:0000256" key="2">
    <source>
        <dbReference type="ARBA" id="ARBA00023002"/>
    </source>
</evidence>
<dbReference type="CDD" id="cd05233">
    <property type="entry name" value="SDR_c"/>
    <property type="match status" value="1"/>
</dbReference>
<organism evidence="3 4">
    <name type="scientific">Novosphingobium aquae</name>
    <dbReference type="NCBI Taxonomy" id="3133435"/>
    <lineage>
        <taxon>Bacteria</taxon>
        <taxon>Pseudomonadati</taxon>
        <taxon>Pseudomonadota</taxon>
        <taxon>Alphaproteobacteria</taxon>
        <taxon>Sphingomonadales</taxon>
        <taxon>Sphingomonadaceae</taxon>
        <taxon>Novosphingobium</taxon>
    </lineage>
</organism>
<accession>A0ABU8S809</accession>
<comment type="similarity">
    <text evidence="1">Belongs to the short-chain dehydrogenases/reductases (SDR) family.</text>
</comment>
<dbReference type="RefSeq" id="WP_339966567.1">
    <property type="nucleotide sequence ID" value="NZ_JBBHJY010000004.1"/>
</dbReference>
<comment type="caution">
    <text evidence="3">The sequence shown here is derived from an EMBL/GenBank/DDBJ whole genome shotgun (WGS) entry which is preliminary data.</text>
</comment>
<protein>
    <submittedName>
        <fullName evidence="3">SDR family oxidoreductase</fullName>
    </submittedName>
</protein>
<dbReference type="PANTHER" id="PTHR43639">
    <property type="entry name" value="OXIDOREDUCTASE, SHORT-CHAIN DEHYDROGENASE/REDUCTASE FAMILY (AFU_ORTHOLOGUE AFUA_5G02870)"/>
    <property type="match status" value="1"/>
</dbReference>
<evidence type="ECO:0000313" key="4">
    <source>
        <dbReference type="Proteomes" id="UP001379235"/>
    </source>
</evidence>